<proteinExistence type="predicted"/>
<evidence type="ECO:0000259" key="1">
    <source>
        <dbReference type="PROSITE" id="PS51664"/>
    </source>
</evidence>
<accession>A0ABV8CGB4</accession>
<name>A0ABV8CGB4_9GAMM</name>
<sequence>MTLAGLRDFPLLPQCKANHASIQHAVKFKLCTESLLSAPKSAIIDGIISYGGSTSIGLKLPRKAYGEFHERNHLFTRVAVNNRKKLQDIQPASYRDKLLALCQLKERNEQTCLEHLFSWTTIYNLFDEQPQDYFYNAISLNCNKADSRFINFSDSCACAAHPDKQSALYNSLMEFLERQALLGSWLSKTYQYTINPEILRDITPYTDLVNQFLDNGELVIVQNGNKLPGHTVIIFYFAHSDDDLVKYSIGSSSGLTLEEALLSSFEELYQCYSFLYNAESSEGLEDKAGAGYHLEFQKCNYKAVRETIPFTHQLTPYQVNSLADLQQSKRFSYDEVVNALGEMSRDIYYYHAYNRELDLHYTKLISPDFFTHMALGKNLNVDNQYARRLGISPENAYMGKIPFP</sequence>
<keyword evidence="3" id="KW-1185">Reference proteome</keyword>
<feature type="domain" description="YcaO" evidence="1">
    <location>
        <begin position="51"/>
        <end position="404"/>
    </location>
</feature>
<gene>
    <name evidence="2" type="ORF">ACFORL_09195</name>
</gene>
<evidence type="ECO:0000313" key="3">
    <source>
        <dbReference type="Proteomes" id="UP001595758"/>
    </source>
</evidence>
<organism evidence="2 3">
    <name type="scientific">Legionella dresdenensis</name>
    <dbReference type="NCBI Taxonomy" id="450200"/>
    <lineage>
        <taxon>Bacteria</taxon>
        <taxon>Pseudomonadati</taxon>
        <taxon>Pseudomonadota</taxon>
        <taxon>Gammaproteobacteria</taxon>
        <taxon>Legionellales</taxon>
        <taxon>Legionellaceae</taxon>
        <taxon>Legionella</taxon>
    </lineage>
</organism>
<dbReference type="Pfam" id="PF02624">
    <property type="entry name" value="YcaO"/>
    <property type="match status" value="1"/>
</dbReference>
<dbReference type="InterPro" id="IPR003776">
    <property type="entry name" value="YcaO-like_dom"/>
</dbReference>
<protein>
    <submittedName>
        <fullName evidence="2">YcaO-like family protein</fullName>
    </submittedName>
</protein>
<dbReference type="PANTHER" id="PTHR37809">
    <property type="entry name" value="RIBOSOMAL PROTEIN S12 METHYLTHIOTRANSFERASE ACCESSORY FACTOR YCAO"/>
    <property type="match status" value="1"/>
</dbReference>
<comment type="caution">
    <text evidence="2">The sequence shown here is derived from an EMBL/GenBank/DDBJ whole genome shotgun (WGS) entry which is preliminary data.</text>
</comment>
<dbReference type="Proteomes" id="UP001595758">
    <property type="component" value="Unassembled WGS sequence"/>
</dbReference>
<dbReference type="PROSITE" id="PS51664">
    <property type="entry name" value="YCAO"/>
    <property type="match status" value="1"/>
</dbReference>
<dbReference type="RefSeq" id="WP_382343278.1">
    <property type="nucleotide sequence ID" value="NZ_JBHSAB010000022.1"/>
</dbReference>
<reference evidence="3" key="1">
    <citation type="journal article" date="2019" name="Int. J. Syst. Evol. Microbiol.">
        <title>The Global Catalogue of Microorganisms (GCM) 10K type strain sequencing project: providing services to taxonomists for standard genome sequencing and annotation.</title>
        <authorList>
            <consortium name="The Broad Institute Genomics Platform"/>
            <consortium name="The Broad Institute Genome Sequencing Center for Infectious Disease"/>
            <person name="Wu L."/>
            <person name="Ma J."/>
        </authorList>
    </citation>
    <scope>NUCLEOTIDE SEQUENCE [LARGE SCALE GENOMIC DNA]</scope>
    <source>
        <strain evidence="3">CCUG 59858</strain>
    </source>
</reference>
<dbReference type="EMBL" id="JBHSAB010000022">
    <property type="protein sequence ID" value="MFC3909246.1"/>
    <property type="molecule type" value="Genomic_DNA"/>
</dbReference>
<dbReference type="PANTHER" id="PTHR37809:SF1">
    <property type="entry name" value="RIBOSOMAL PROTEIN S12 METHYLTHIOTRANSFERASE ACCESSORY FACTOR YCAO"/>
    <property type="match status" value="1"/>
</dbReference>
<evidence type="ECO:0000313" key="2">
    <source>
        <dbReference type="EMBL" id="MFC3909246.1"/>
    </source>
</evidence>